<name>A0A0F9MXP7_9ZZZZ</name>
<organism evidence="2">
    <name type="scientific">marine sediment metagenome</name>
    <dbReference type="NCBI Taxonomy" id="412755"/>
    <lineage>
        <taxon>unclassified sequences</taxon>
        <taxon>metagenomes</taxon>
        <taxon>ecological metagenomes</taxon>
    </lineage>
</organism>
<accession>A0A0F9MXP7</accession>
<sequence>MARFRGTVKGSRSEVSRSGTPNSGIVGNLDGWDVGIRVIGRDDKGVDVFDIYRTGGSSGGVETHIGTVRSDLEEIDIKVP</sequence>
<dbReference type="EMBL" id="LAZR01008026">
    <property type="protein sequence ID" value="KKM81395.1"/>
    <property type="molecule type" value="Genomic_DNA"/>
</dbReference>
<evidence type="ECO:0000313" key="2">
    <source>
        <dbReference type="EMBL" id="KKM81395.1"/>
    </source>
</evidence>
<proteinExistence type="predicted"/>
<gene>
    <name evidence="2" type="ORF">LCGC14_1330260</name>
</gene>
<feature type="compositionally biased region" description="Polar residues" evidence="1">
    <location>
        <begin position="16"/>
        <end position="25"/>
    </location>
</feature>
<dbReference type="AlphaFoldDB" id="A0A0F9MXP7"/>
<reference evidence="2" key="1">
    <citation type="journal article" date="2015" name="Nature">
        <title>Complex archaea that bridge the gap between prokaryotes and eukaryotes.</title>
        <authorList>
            <person name="Spang A."/>
            <person name="Saw J.H."/>
            <person name="Jorgensen S.L."/>
            <person name="Zaremba-Niedzwiedzka K."/>
            <person name="Martijn J."/>
            <person name="Lind A.E."/>
            <person name="van Eijk R."/>
            <person name="Schleper C."/>
            <person name="Guy L."/>
            <person name="Ettema T.J."/>
        </authorList>
    </citation>
    <scope>NUCLEOTIDE SEQUENCE</scope>
</reference>
<evidence type="ECO:0000256" key="1">
    <source>
        <dbReference type="SAM" id="MobiDB-lite"/>
    </source>
</evidence>
<protein>
    <submittedName>
        <fullName evidence="2">Uncharacterized protein</fullName>
    </submittedName>
</protein>
<feature type="region of interest" description="Disordered" evidence="1">
    <location>
        <begin position="1"/>
        <end position="26"/>
    </location>
</feature>
<comment type="caution">
    <text evidence="2">The sequence shown here is derived from an EMBL/GenBank/DDBJ whole genome shotgun (WGS) entry which is preliminary data.</text>
</comment>